<evidence type="ECO:0000256" key="7">
    <source>
        <dbReference type="HAMAP-Rule" id="MF_01405"/>
    </source>
</evidence>
<evidence type="ECO:0000256" key="4">
    <source>
        <dbReference type="ARBA" id="ARBA00022801"/>
    </source>
</evidence>
<comment type="catalytic activity">
    <reaction evidence="7">
        <text>XTP + H2O = XMP + diphosphate + H(+)</text>
        <dbReference type="Rhea" id="RHEA:28610"/>
        <dbReference type="ChEBI" id="CHEBI:15377"/>
        <dbReference type="ChEBI" id="CHEBI:15378"/>
        <dbReference type="ChEBI" id="CHEBI:33019"/>
        <dbReference type="ChEBI" id="CHEBI:57464"/>
        <dbReference type="ChEBI" id="CHEBI:61314"/>
        <dbReference type="EC" id="3.6.1.66"/>
    </reaction>
</comment>
<evidence type="ECO:0000256" key="5">
    <source>
        <dbReference type="ARBA" id="ARBA00022842"/>
    </source>
</evidence>
<feature type="binding site" evidence="7">
    <location>
        <begin position="154"/>
        <end position="157"/>
    </location>
    <ligand>
        <name>substrate</name>
    </ligand>
</feature>
<protein>
    <recommendedName>
        <fullName evidence="7">dITP/XTP pyrophosphatase</fullName>
        <ecNumber evidence="7">3.6.1.66</ecNumber>
    </recommendedName>
    <alternativeName>
        <fullName evidence="7">Non-canonical purine NTP pyrophosphatase</fullName>
    </alternativeName>
    <alternativeName>
        <fullName evidence="7">Non-standard purine NTP pyrophosphatase</fullName>
    </alternativeName>
    <alternativeName>
        <fullName evidence="7">Nucleoside-triphosphate diphosphatase</fullName>
    </alternativeName>
    <alternativeName>
        <fullName evidence="7">Nucleoside-triphosphate pyrophosphatase</fullName>
        <shortName evidence="7">NTPase</shortName>
    </alternativeName>
</protein>
<keyword evidence="5 7" id="KW-0460">Magnesium</keyword>
<dbReference type="NCBIfam" id="NF011397">
    <property type="entry name" value="PRK14822.1"/>
    <property type="match status" value="1"/>
</dbReference>
<dbReference type="InterPro" id="IPR020922">
    <property type="entry name" value="dITP/XTP_pyrophosphatase"/>
</dbReference>
<dbReference type="Pfam" id="PF01725">
    <property type="entry name" value="Ham1p_like"/>
    <property type="match status" value="1"/>
</dbReference>
<evidence type="ECO:0000313" key="10">
    <source>
        <dbReference type="Proteomes" id="UP001078443"/>
    </source>
</evidence>
<dbReference type="CDD" id="cd00515">
    <property type="entry name" value="HAM1"/>
    <property type="match status" value="1"/>
</dbReference>
<dbReference type="PANTHER" id="PTHR11067">
    <property type="entry name" value="INOSINE TRIPHOSPHATE PYROPHOSPHATASE/HAM1 PROTEIN"/>
    <property type="match status" value="1"/>
</dbReference>
<keyword evidence="4 7" id="KW-0378">Hydrolase</keyword>
<dbReference type="InterPro" id="IPR029001">
    <property type="entry name" value="ITPase-like_fam"/>
</dbReference>
<comment type="subunit">
    <text evidence="7">Homodimer.</text>
</comment>
<feature type="binding site" evidence="7">
    <location>
        <position position="72"/>
    </location>
    <ligand>
        <name>substrate</name>
    </ligand>
</feature>
<reference evidence="9" key="1">
    <citation type="submission" date="2022-12" db="EMBL/GenBank/DDBJ databases">
        <authorList>
            <person name="Wang J."/>
        </authorList>
    </citation>
    <scope>NUCLEOTIDE SEQUENCE</scope>
    <source>
        <strain evidence="9">HY-45-18</strain>
    </source>
</reference>
<evidence type="ECO:0000313" key="9">
    <source>
        <dbReference type="EMBL" id="MCY6484411.1"/>
    </source>
</evidence>
<feature type="active site" description="Proton acceptor" evidence="7">
    <location>
        <position position="71"/>
    </location>
</feature>
<dbReference type="Gene3D" id="3.90.950.10">
    <property type="match status" value="1"/>
</dbReference>
<comment type="caution">
    <text evidence="9">The sequence shown here is derived from an EMBL/GenBank/DDBJ whole genome shotgun (WGS) entry which is preliminary data.</text>
</comment>
<accession>A0ABT4CZJ7</accession>
<comment type="catalytic activity">
    <reaction evidence="7">
        <text>dITP + H2O = dIMP + diphosphate + H(+)</text>
        <dbReference type="Rhea" id="RHEA:28342"/>
        <dbReference type="ChEBI" id="CHEBI:15377"/>
        <dbReference type="ChEBI" id="CHEBI:15378"/>
        <dbReference type="ChEBI" id="CHEBI:33019"/>
        <dbReference type="ChEBI" id="CHEBI:61194"/>
        <dbReference type="ChEBI" id="CHEBI:61382"/>
        <dbReference type="EC" id="3.6.1.66"/>
    </reaction>
</comment>
<evidence type="ECO:0000256" key="2">
    <source>
        <dbReference type="ARBA" id="ARBA00022723"/>
    </source>
</evidence>
<comment type="cofactor">
    <cofactor evidence="7">
        <name>Mg(2+)</name>
        <dbReference type="ChEBI" id="CHEBI:18420"/>
    </cofactor>
    <text evidence="7">Binds 1 Mg(2+) ion per subunit.</text>
</comment>
<name>A0ABT4CZJ7_9CLOT</name>
<feature type="binding site" evidence="7">
    <location>
        <begin position="8"/>
        <end position="13"/>
    </location>
    <ligand>
        <name>substrate</name>
    </ligand>
</feature>
<dbReference type="EMBL" id="JAPQER010000003">
    <property type="protein sequence ID" value="MCY6484411.1"/>
    <property type="molecule type" value="Genomic_DNA"/>
</dbReference>
<sequence>MKKMIVASNNQHKISEIKQILKKFPIEIVSLKEAGIDIDIEENGKTFMENAHIKASEIKKIVGDYMVMADDSGLMVDILEGDPGVYSARYSGEHGNDKKNNEKLLDKLKDVELEKRTAKFVCAIEVIIDNNKKIQVQGEVKGYINYKEMGVDGFGYDPLFYIPEFKKTFAEMSSEEKNSISHRGTALKKLEKKISELL</sequence>
<comment type="similarity">
    <text evidence="1 7 8">Belongs to the HAM1 NTPase family.</text>
</comment>
<dbReference type="GO" id="GO:0036220">
    <property type="term" value="F:ITP diphosphatase activity"/>
    <property type="evidence" value="ECO:0007669"/>
    <property type="project" value="UniProtKB-EC"/>
</dbReference>
<dbReference type="Proteomes" id="UP001078443">
    <property type="component" value="Unassembled WGS sequence"/>
</dbReference>
<comment type="function">
    <text evidence="7">Pyrophosphatase that catalyzes the hydrolysis of nucleoside triphosphates to their monophosphate derivatives, with a high preference for the non-canonical purine nucleotides XTP (xanthosine triphosphate), dITP (deoxyinosine triphosphate) and ITP. Seems to function as a house-cleaning enzyme that removes non-canonical purine nucleotides from the nucleotide pool, thus preventing their incorporation into DNA/RNA and avoiding chromosomal lesions.</text>
</comment>
<proteinExistence type="inferred from homology"/>
<dbReference type="EC" id="3.6.1.66" evidence="7"/>
<feature type="binding site" evidence="7">
    <location>
        <begin position="182"/>
        <end position="183"/>
    </location>
    <ligand>
        <name>substrate</name>
    </ligand>
</feature>
<gene>
    <name evidence="9" type="ORF">OW763_08575</name>
</gene>
<evidence type="ECO:0000256" key="3">
    <source>
        <dbReference type="ARBA" id="ARBA00022741"/>
    </source>
</evidence>
<dbReference type="RefSeq" id="WP_268040717.1">
    <property type="nucleotide sequence ID" value="NZ_JAPQER010000003.1"/>
</dbReference>
<keyword evidence="3 7" id="KW-0547">Nucleotide-binding</keyword>
<dbReference type="SUPFAM" id="SSF52972">
    <property type="entry name" value="ITPase-like"/>
    <property type="match status" value="1"/>
</dbReference>
<feature type="binding site" evidence="7">
    <location>
        <position position="71"/>
    </location>
    <ligand>
        <name>Mg(2+)</name>
        <dbReference type="ChEBI" id="CHEBI:18420"/>
    </ligand>
</feature>
<keyword evidence="10" id="KW-1185">Reference proteome</keyword>
<dbReference type="PANTHER" id="PTHR11067:SF9">
    <property type="entry name" value="INOSINE TRIPHOSPHATE PYROPHOSPHATASE"/>
    <property type="match status" value="1"/>
</dbReference>
<evidence type="ECO:0000256" key="8">
    <source>
        <dbReference type="RuleBase" id="RU003781"/>
    </source>
</evidence>
<keyword evidence="6 7" id="KW-0546">Nucleotide metabolism</keyword>
<feature type="binding site" evidence="7">
    <location>
        <position position="177"/>
    </location>
    <ligand>
        <name>substrate</name>
    </ligand>
</feature>
<organism evidence="9 10">
    <name type="scientific">Clostridium aestuarii</name>
    <dbReference type="NCBI Taxonomy" id="338193"/>
    <lineage>
        <taxon>Bacteria</taxon>
        <taxon>Bacillati</taxon>
        <taxon>Bacillota</taxon>
        <taxon>Clostridia</taxon>
        <taxon>Eubacteriales</taxon>
        <taxon>Clostridiaceae</taxon>
        <taxon>Clostridium</taxon>
    </lineage>
</organism>
<evidence type="ECO:0000256" key="6">
    <source>
        <dbReference type="ARBA" id="ARBA00023080"/>
    </source>
</evidence>
<feature type="binding site" evidence="7">
    <location>
        <position position="41"/>
    </location>
    <ligand>
        <name>Mg(2+)</name>
        <dbReference type="ChEBI" id="CHEBI:18420"/>
    </ligand>
</feature>
<comment type="catalytic activity">
    <reaction evidence="7">
        <text>ITP + H2O = IMP + diphosphate + H(+)</text>
        <dbReference type="Rhea" id="RHEA:29399"/>
        <dbReference type="ChEBI" id="CHEBI:15377"/>
        <dbReference type="ChEBI" id="CHEBI:15378"/>
        <dbReference type="ChEBI" id="CHEBI:33019"/>
        <dbReference type="ChEBI" id="CHEBI:58053"/>
        <dbReference type="ChEBI" id="CHEBI:61402"/>
        <dbReference type="EC" id="3.6.1.66"/>
    </reaction>
</comment>
<keyword evidence="2 7" id="KW-0479">Metal-binding</keyword>
<dbReference type="InterPro" id="IPR002637">
    <property type="entry name" value="RdgB/HAM1"/>
</dbReference>
<dbReference type="HAMAP" id="MF_01405">
    <property type="entry name" value="Non_canon_purine_NTPase"/>
    <property type="match status" value="1"/>
</dbReference>
<dbReference type="NCBIfam" id="TIGR00042">
    <property type="entry name" value="RdgB/HAM1 family non-canonical purine NTP pyrophosphatase"/>
    <property type="match status" value="1"/>
</dbReference>
<evidence type="ECO:0000256" key="1">
    <source>
        <dbReference type="ARBA" id="ARBA00008023"/>
    </source>
</evidence>